<dbReference type="Proteomes" id="UP000606720">
    <property type="component" value="Unassembled WGS sequence"/>
</dbReference>
<dbReference type="EMBL" id="JACOPH010000007">
    <property type="protein sequence ID" value="MBC5714466.1"/>
    <property type="molecule type" value="Genomic_DNA"/>
</dbReference>
<feature type="transmembrane region" description="Helical" evidence="1">
    <location>
        <begin position="438"/>
        <end position="464"/>
    </location>
</feature>
<keyword evidence="1" id="KW-1133">Transmembrane helix</keyword>
<feature type="transmembrane region" description="Helical" evidence="1">
    <location>
        <begin position="294"/>
        <end position="313"/>
    </location>
</feature>
<keyword evidence="1" id="KW-0812">Transmembrane</keyword>
<sequence length="469" mass="53458">MKQNSLYGMGLLGLGVLLAYLYRLQLPFALILILTELFIFPKWLRGKQRQKTEEKRFSDVNIYLEQMLYSFRKSGKILSALLDVEKLFPTGSMGETIHEAAGYIQETYDGEKITEKALTIIETEYPTRRMVSAHRLMLKAEQIGGSCEASIRILLKDRDMWEKETLSYRRHCQMQKRNITAAIMLSASLCLMTPLLCQTSLQQISVTEQLIYQITTMLMLLAVMGIYLYTETYFTRDWLSDDEKGQEIGAVKTYQKVVNYDFKKARRKSFLWAAPVLAASGICMILDMWGMALILIPIGIFLLFQHRIDYALAKRSVIREIRKVFPDWLMEVSLLLQTENVANSIQKSIPYAPLILKSELELLVERIAVTPESNLPYSEFLQEFSIPETASAMGMLYSLSDGGGSDAGVQIEEILTRNAQWKKDAEEMANKDKLGKMYLLFLLPALLGALKMVVDMTLILFAFFGGIHG</sequence>
<name>A0A923LRB1_9FIRM</name>
<evidence type="ECO:0000313" key="2">
    <source>
        <dbReference type="EMBL" id="MBC5714466.1"/>
    </source>
</evidence>
<reference evidence="2" key="1">
    <citation type="submission" date="2020-08" db="EMBL/GenBank/DDBJ databases">
        <title>Genome public.</title>
        <authorList>
            <person name="Liu C."/>
            <person name="Sun Q."/>
        </authorList>
    </citation>
    <scope>NUCLEOTIDE SEQUENCE</scope>
    <source>
        <strain evidence="2">BX1005</strain>
    </source>
</reference>
<keyword evidence="3" id="KW-1185">Reference proteome</keyword>
<feature type="transmembrane region" description="Helical" evidence="1">
    <location>
        <begin position="179"/>
        <end position="204"/>
    </location>
</feature>
<evidence type="ECO:0000256" key="1">
    <source>
        <dbReference type="SAM" id="Phobius"/>
    </source>
</evidence>
<protein>
    <submittedName>
        <fullName evidence="2">Uncharacterized protein</fullName>
    </submittedName>
</protein>
<accession>A0A923LRB1</accession>
<keyword evidence="1" id="KW-0472">Membrane</keyword>
<feature type="transmembrane region" description="Helical" evidence="1">
    <location>
        <begin position="270"/>
        <end position="288"/>
    </location>
</feature>
<organism evidence="2 3">
    <name type="scientific">Roseburia zhanii</name>
    <dbReference type="NCBI Taxonomy" id="2763064"/>
    <lineage>
        <taxon>Bacteria</taxon>
        <taxon>Bacillati</taxon>
        <taxon>Bacillota</taxon>
        <taxon>Clostridia</taxon>
        <taxon>Lachnospirales</taxon>
        <taxon>Lachnospiraceae</taxon>
        <taxon>Roseburia</taxon>
    </lineage>
</organism>
<comment type="caution">
    <text evidence="2">The sequence shown here is derived from an EMBL/GenBank/DDBJ whole genome shotgun (WGS) entry which is preliminary data.</text>
</comment>
<feature type="transmembrane region" description="Helical" evidence="1">
    <location>
        <begin position="20"/>
        <end position="40"/>
    </location>
</feature>
<proteinExistence type="predicted"/>
<feature type="transmembrane region" description="Helical" evidence="1">
    <location>
        <begin position="210"/>
        <end position="229"/>
    </location>
</feature>
<gene>
    <name evidence="2" type="ORF">H8S17_09625</name>
</gene>
<evidence type="ECO:0000313" key="3">
    <source>
        <dbReference type="Proteomes" id="UP000606720"/>
    </source>
</evidence>
<dbReference type="AlphaFoldDB" id="A0A923LRB1"/>
<dbReference type="RefSeq" id="WP_186867158.1">
    <property type="nucleotide sequence ID" value="NZ_JACOPH010000007.1"/>
</dbReference>